<name>H7EHY1_9SPIR</name>
<dbReference type="GO" id="GO:0016740">
    <property type="term" value="F:transferase activity"/>
    <property type="evidence" value="ECO:0007669"/>
    <property type="project" value="UniProtKB-KW"/>
</dbReference>
<dbReference type="RefSeq" id="WP_004266590.1">
    <property type="nucleotide sequence ID" value="NZ_AGRW01000031.1"/>
</dbReference>
<dbReference type="AlphaFoldDB" id="H7EHY1"/>
<reference evidence="4 5" key="1">
    <citation type="submission" date="2011-09" db="EMBL/GenBank/DDBJ databases">
        <title>The draft genome of Treponema saccharophilum DSM 2985.</title>
        <authorList>
            <consortium name="US DOE Joint Genome Institute (JGI-PGF)"/>
            <person name="Lucas S."/>
            <person name="Copeland A."/>
            <person name="Lapidus A."/>
            <person name="Glavina del Rio T."/>
            <person name="Dalin E."/>
            <person name="Tice H."/>
            <person name="Bruce D."/>
            <person name="Goodwin L."/>
            <person name="Pitluck S."/>
            <person name="Peters L."/>
            <person name="Kyrpides N."/>
            <person name="Mavromatis K."/>
            <person name="Ivanova N."/>
            <person name="Markowitz V."/>
            <person name="Cheng J.-F."/>
            <person name="Hugenholtz P."/>
            <person name="Woyke T."/>
            <person name="Wu D."/>
            <person name="Gronow S."/>
            <person name="Wellnitz S."/>
            <person name="Brambilla E."/>
            <person name="Klenk H.-P."/>
            <person name="Eisen J.A."/>
        </authorList>
    </citation>
    <scope>NUCLEOTIDE SEQUENCE [LARGE SCALE GENOMIC DNA]</scope>
    <source>
        <strain evidence="4 5">DSM 2985</strain>
    </source>
</reference>
<feature type="binding site" evidence="2">
    <location>
        <position position="60"/>
    </location>
    <ligand>
        <name>ATP</name>
        <dbReference type="ChEBI" id="CHEBI:30616"/>
    </ligand>
</feature>
<dbReference type="InterPro" id="IPR035107">
    <property type="entry name" value="tRNA_thiolation_TtcA_Ctu1"/>
</dbReference>
<feature type="binding site" evidence="2">
    <location>
        <position position="34"/>
    </location>
    <ligand>
        <name>ATP</name>
        <dbReference type="ChEBI" id="CHEBI:30616"/>
    </ligand>
</feature>
<dbReference type="Proteomes" id="UP000003571">
    <property type="component" value="Unassembled WGS sequence"/>
</dbReference>
<sequence>MQPKLFSLIDKAAFDFDLFGDGRKILVGASGGKDSTLLLEYLSNRMKRRGTNFTVEAAYVKTDFAPEFNGELLSLVESWGIKVATIPVDTLARVKEGRKMNCWWCSTQRRKELLDYAIKNGFDTLALGHHLDDILETFLMNMMEKGEISTMTPNFRYEKYPLSIIRPLAYCPVGMISERAEEMGWRRMTCTCTYQDNSGRKDARRRLELLTGGSFDEKMRMMEALRKDGKL</sequence>
<dbReference type="SUPFAM" id="SSF52402">
    <property type="entry name" value="Adenine nucleotide alpha hydrolases-like"/>
    <property type="match status" value="1"/>
</dbReference>
<evidence type="ECO:0000313" key="4">
    <source>
        <dbReference type="EMBL" id="EIC02824.1"/>
    </source>
</evidence>
<dbReference type="EMBL" id="AGRW01000031">
    <property type="protein sequence ID" value="EIC02824.1"/>
    <property type="molecule type" value="Genomic_DNA"/>
</dbReference>
<protein>
    <submittedName>
        <fullName evidence="4">PP-loop domain protein</fullName>
    </submittedName>
</protein>
<dbReference type="GO" id="GO:0005524">
    <property type="term" value="F:ATP binding"/>
    <property type="evidence" value="ECO:0007669"/>
    <property type="project" value="UniProtKB-KW"/>
</dbReference>
<dbReference type="eggNOG" id="COG0037">
    <property type="taxonomic scope" value="Bacteria"/>
</dbReference>
<evidence type="ECO:0000259" key="3">
    <source>
        <dbReference type="Pfam" id="PF01171"/>
    </source>
</evidence>
<dbReference type="PATRIC" id="fig|907348.3.peg.413"/>
<dbReference type="STRING" id="907348.TresaDRAFT_2347"/>
<keyword evidence="2" id="KW-0547">Nucleotide-binding</keyword>
<dbReference type="PIRSF" id="PIRSF004976">
    <property type="entry name" value="ATPase_YdaO"/>
    <property type="match status" value="1"/>
</dbReference>
<feature type="domain" description="tRNA(Ile)-lysidine/2-thiocytidine synthase N-terminal" evidence="3">
    <location>
        <begin position="24"/>
        <end position="182"/>
    </location>
</feature>
<dbReference type="InterPro" id="IPR011063">
    <property type="entry name" value="TilS/TtcA_N"/>
</dbReference>
<dbReference type="Gene3D" id="3.40.50.620">
    <property type="entry name" value="HUPs"/>
    <property type="match status" value="1"/>
</dbReference>
<keyword evidence="1" id="KW-0808">Transferase</keyword>
<keyword evidence="5" id="KW-1185">Reference proteome</keyword>
<proteinExistence type="predicted"/>
<evidence type="ECO:0000256" key="2">
    <source>
        <dbReference type="PIRSR" id="PIRSR004976-51"/>
    </source>
</evidence>
<organism evidence="4 5">
    <name type="scientific">Treponema saccharophilum DSM 2985</name>
    <dbReference type="NCBI Taxonomy" id="907348"/>
    <lineage>
        <taxon>Bacteria</taxon>
        <taxon>Pseudomonadati</taxon>
        <taxon>Spirochaetota</taxon>
        <taxon>Spirochaetia</taxon>
        <taxon>Spirochaetales</taxon>
        <taxon>Treponemataceae</taxon>
        <taxon>Treponema</taxon>
    </lineage>
</organism>
<dbReference type="Pfam" id="PF01171">
    <property type="entry name" value="ATP_bind_3"/>
    <property type="match status" value="1"/>
</dbReference>
<accession>H7EHY1</accession>
<comment type="caution">
    <text evidence="4">The sequence shown here is derived from an EMBL/GenBank/DDBJ whole genome shotgun (WGS) entry which is preliminary data.</text>
</comment>
<feature type="binding site" evidence="2">
    <location>
        <position position="133"/>
    </location>
    <ligand>
        <name>ATP</name>
        <dbReference type="ChEBI" id="CHEBI:30616"/>
    </ligand>
</feature>
<evidence type="ECO:0000256" key="1">
    <source>
        <dbReference type="ARBA" id="ARBA00022679"/>
    </source>
</evidence>
<dbReference type="InterPro" id="IPR014729">
    <property type="entry name" value="Rossmann-like_a/b/a_fold"/>
</dbReference>
<dbReference type="GO" id="GO:0008033">
    <property type="term" value="P:tRNA processing"/>
    <property type="evidence" value="ECO:0007669"/>
    <property type="project" value="InterPro"/>
</dbReference>
<evidence type="ECO:0000313" key="5">
    <source>
        <dbReference type="Proteomes" id="UP000003571"/>
    </source>
</evidence>
<dbReference type="PANTHER" id="PTHR43686:SF1">
    <property type="entry name" value="AMINOTRAN_5 DOMAIN-CONTAINING PROTEIN"/>
    <property type="match status" value="1"/>
</dbReference>
<dbReference type="CDD" id="cd24138">
    <property type="entry name" value="TtcA-like"/>
    <property type="match status" value="1"/>
</dbReference>
<dbReference type="OrthoDB" id="9801054at2"/>
<keyword evidence="2" id="KW-0067">ATP-binding</keyword>
<gene>
    <name evidence="4" type="ORF">TresaDRAFT_2347</name>
</gene>
<feature type="binding site" evidence="2">
    <location>
        <position position="128"/>
    </location>
    <ligand>
        <name>ATP</name>
        <dbReference type="ChEBI" id="CHEBI:30616"/>
    </ligand>
</feature>
<feature type="binding site" evidence="2">
    <location>
        <begin position="28"/>
        <end position="30"/>
    </location>
    <ligand>
        <name>ATP</name>
        <dbReference type="ChEBI" id="CHEBI:30616"/>
    </ligand>
</feature>
<dbReference type="PANTHER" id="PTHR43686">
    <property type="entry name" value="SULFURTRANSFERASE-RELATED"/>
    <property type="match status" value="1"/>
</dbReference>